<sequence length="291" mass="32689">MSFLATTEEIEEIGALHSNPAFLPDHHIDQSLRQIGTVVAIITVVQLVFLQIFRSRLSKGSDQSSAWKSSYQFTNLLVNLFLGVLGIYHYYFTLPRPALTVSEKVEGWESLSIFSDIQIGYQLWALPVGYFFVGETSGMMFHHVQVVVVGCLSAFFWNGFRYVTPFFYGLIEISSVPLSVMNYFKTRPELIKERPTMYTVVRLIFSVVFLTVRVVMWVPNMFDWLKTCGILCYTCDNASCYAGLGLSMLAGFGLTVLQMVWASKIVEGLLKAAAGGGKKKKSAEDNSEKKD</sequence>
<dbReference type="PANTHER" id="PTHR13439">
    <property type="entry name" value="CT120 PROTEIN"/>
    <property type="match status" value="1"/>
</dbReference>
<dbReference type="InterPro" id="IPR050846">
    <property type="entry name" value="TLCD"/>
</dbReference>
<accession>A0A7S4IMR3</accession>
<evidence type="ECO:0000256" key="1">
    <source>
        <dbReference type="SAM" id="Phobius"/>
    </source>
</evidence>
<feature type="transmembrane region" description="Helical" evidence="1">
    <location>
        <begin position="196"/>
        <end position="218"/>
    </location>
</feature>
<name>A0A7S4IMR3_9STRA</name>
<gene>
    <name evidence="2" type="ORF">OAUR00152_LOCUS13044</name>
</gene>
<organism evidence="2">
    <name type="scientific">Odontella aurita</name>
    <dbReference type="NCBI Taxonomy" id="265563"/>
    <lineage>
        <taxon>Eukaryota</taxon>
        <taxon>Sar</taxon>
        <taxon>Stramenopiles</taxon>
        <taxon>Ochrophyta</taxon>
        <taxon>Bacillariophyta</taxon>
        <taxon>Mediophyceae</taxon>
        <taxon>Biddulphiophycidae</taxon>
        <taxon>Eupodiscales</taxon>
        <taxon>Odontellaceae</taxon>
        <taxon>Odontella</taxon>
    </lineage>
</organism>
<evidence type="ECO:0008006" key="3">
    <source>
        <dbReference type="Google" id="ProtNLM"/>
    </source>
</evidence>
<protein>
    <recommendedName>
        <fullName evidence="3">TLC domain-containing protein</fullName>
    </recommendedName>
</protein>
<reference evidence="2" key="1">
    <citation type="submission" date="2021-01" db="EMBL/GenBank/DDBJ databases">
        <authorList>
            <person name="Corre E."/>
            <person name="Pelletier E."/>
            <person name="Niang G."/>
            <person name="Scheremetjew M."/>
            <person name="Finn R."/>
            <person name="Kale V."/>
            <person name="Holt S."/>
            <person name="Cochrane G."/>
            <person name="Meng A."/>
            <person name="Brown T."/>
            <person name="Cohen L."/>
        </authorList>
    </citation>
    <scope>NUCLEOTIDE SEQUENCE</scope>
    <source>
        <strain evidence="2">Isolate 1302-5</strain>
    </source>
</reference>
<keyword evidence="1" id="KW-0812">Transmembrane</keyword>
<dbReference type="EMBL" id="HBKQ01019314">
    <property type="protein sequence ID" value="CAE2233916.1"/>
    <property type="molecule type" value="Transcribed_RNA"/>
</dbReference>
<evidence type="ECO:0000313" key="2">
    <source>
        <dbReference type="EMBL" id="CAE2233916.1"/>
    </source>
</evidence>
<feature type="transmembrane region" description="Helical" evidence="1">
    <location>
        <begin position="32"/>
        <end position="53"/>
    </location>
</feature>
<feature type="transmembrane region" description="Helical" evidence="1">
    <location>
        <begin position="238"/>
        <end position="261"/>
    </location>
</feature>
<feature type="transmembrane region" description="Helical" evidence="1">
    <location>
        <begin position="140"/>
        <end position="160"/>
    </location>
</feature>
<proteinExistence type="predicted"/>
<dbReference type="GO" id="GO:0055088">
    <property type="term" value="P:lipid homeostasis"/>
    <property type="evidence" value="ECO:0007669"/>
    <property type="project" value="TreeGrafter"/>
</dbReference>
<feature type="transmembrane region" description="Helical" evidence="1">
    <location>
        <begin position="166"/>
        <end position="184"/>
    </location>
</feature>
<keyword evidence="1" id="KW-1133">Transmembrane helix</keyword>
<feature type="transmembrane region" description="Helical" evidence="1">
    <location>
        <begin position="73"/>
        <end position="91"/>
    </location>
</feature>
<keyword evidence="1" id="KW-0472">Membrane</keyword>
<dbReference type="AlphaFoldDB" id="A0A7S4IMR3"/>